<dbReference type="AlphaFoldDB" id="C1C9X6"/>
<evidence type="ECO:0000313" key="2">
    <source>
        <dbReference type="Proteomes" id="UP000002211"/>
    </source>
</evidence>
<dbReference type="HOGENOM" id="CLU_146097_5_1_9"/>
<accession>C1C9X6</accession>
<gene>
    <name evidence="1" type="ordered locus">SP70585_0139</name>
</gene>
<reference evidence="2" key="1">
    <citation type="journal article" date="2010" name="Genome Biol.">
        <title>Structure and dynamics of the pan-genome of Streptococcus pneumoniae and closely related species.</title>
        <authorList>
            <person name="Donati C."/>
            <person name="Hiller N.L."/>
            <person name="Tettelin H."/>
            <person name="Muzzi A."/>
            <person name="Croucher N.J."/>
            <person name="Angiuoli S.V."/>
            <person name="Oggioni M."/>
            <person name="Dunning Hotopp J.C."/>
            <person name="Hu F.Z."/>
            <person name="Riley D.R."/>
            <person name="Covacci A."/>
            <person name="Mitchell T.J."/>
            <person name="Bentley S.D."/>
            <person name="Kilian M."/>
            <person name="Ehrlich G.D."/>
            <person name="Rappuoli R."/>
            <person name="Moxon E.R."/>
            <person name="Masignani V."/>
        </authorList>
    </citation>
    <scope>NUCLEOTIDE SEQUENCE [LARGE SCALE GENOMIC DNA]</scope>
    <source>
        <strain evidence="2">70585</strain>
    </source>
</reference>
<sequence>MLLTSSVLSATSKQCFEQPVTSFLIDALVLIAYNQKEKFSPEKHIE</sequence>
<organism evidence="1 2">
    <name type="scientific">Streptococcus pneumoniae (strain 70585)</name>
    <dbReference type="NCBI Taxonomy" id="488221"/>
    <lineage>
        <taxon>Bacteria</taxon>
        <taxon>Bacillati</taxon>
        <taxon>Bacillota</taxon>
        <taxon>Bacilli</taxon>
        <taxon>Lactobacillales</taxon>
        <taxon>Streptococcaceae</taxon>
        <taxon>Streptococcus</taxon>
    </lineage>
</organism>
<dbReference type="Proteomes" id="UP000002211">
    <property type="component" value="Chromosome"/>
</dbReference>
<evidence type="ECO:0000313" key="1">
    <source>
        <dbReference type="EMBL" id="ACO17788.1"/>
    </source>
</evidence>
<protein>
    <submittedName>
        <fullName evidence="1">Uncharacterized protein</fullName>
    </submittedName>
</protein>
<proteinExistence type="predicted"/>
<dbReference type="KEGG" id="snm:SP70585_0139"/>
<dbReference type="EMBL" id="CP000918">
    <property type="protein sequence ID" value="ACO17788.1"/>
    <property type="molecule type" value="Genomic_DNA"/>
</dbReference>
<name>C1C9X6_STRP7</name>